<dbReference type="CDD" id="cd13857">
    <property type="entry name" value="CuRO_1_Diphenol_Ox"/>
    <property type="match status" value="1"/>
</dbReference>
<keyword evidence="2" id="KW-0186">Copper</keyword>
<dbReference type="Gene3D" id="2.60.40.420">
    <property type="entry name" value="Cupredoxins - blue copper proteins"/>
    <property type="match status" value="3"/>
</dbReference>
<accession>A0A642UND2</accession>
<dbReference type="VEuPathDB" id="FungiDB:TRICI_005939"/>
<dbReference type="InterPro" id="IPR011706">
    <property type="entry name" value="Cu-oxidase_C"/>
</dbReference>
<dbReference type="Pfam" id="PF00394">
    <property type="entry name" value="Cu-oxidase"/>
    <property type="match status" value="1"/>
</dbReference>
<organism evidence="7 8">
    <name type="scientific">Trichomonascus ciferrii</name>
    <dbReference type="NCBI Taxonomy" id="44093"/>
    <lineage>
        <taxon>Eukaryota</taxon>
        <taxon>Fungi</taxon>
        <taxon>Dikarya</taxon>
        <taxon>Ascomycota</taxon>
        <taxon>Saccharomycotina</taxon>
        <taxon>Dipodascomycetes</taxon>
        <taxon>Dipodascales</taxon>
        <taxon>Trichomonascaceae</taxon>
        <taxon>Trichomonascus</taxon>
        <taxon>Trichomonascus ciferrii complex</taxon>
    </lineage>
</organism>
<evidence type="ECO:0000256" key="2">
    <source>
        <dbReference type="ARBA" id="ARBA00023008"/>
    </source>
</evidence>
<feature type="domain" description="Plastocyanin-like" evidence="6">
    <location>
        <begin position="130"/>
        <end position="240"/>
    </location>
</feature>
<dbReference type="Pfam" id="PF07732">
    <property type="entry name" value="Cu-oxidase_3"/>
    <property type="match status" value="1"/>
</dbReference>
<dbReference type="OrthoDB" id="2121828at2759"/>
<dbReference type="EMBL" id="SWFS01000470">
    <property type="protein sequence ID" value="KAA8902223.1"/>
    <property type="molecule type" value="Genomic_DNA"/>
</dbReference>
<dbReference type="InterPro" id="IPR011707">
    <property type="entry name" value="Cu-oxidase-like_N"/>
</dbReference>
<feature type="domain" description="Plastocyanin-like" evidence="4">
    <location>
        <begin position="250"/>
        <end position="398"/>
    </location>
</feature>
<dbReference type="SUPFAM" id="SSF49503">
    <property type="entry name" value="Cupredoxins"/>
    <property type="match status" value="3"/>
</dbReference>
<name>A0A642UND2_9ASCO</name>
<keyword evidence="3" id="KW-0472">Membrane</keyword>
<gene>
    <name evidence="7" type="ORF">TRICI_005939</name>
</gene>
<evidence type="ECO:0000313" key="8">
    <source>
        <dbReference type="Proteomes" id="UP000761534"/>
    </source>
</evidence>
<evidence type="ECO:0000256" key="1">
    <source>
        <dbReference type="ARBA" id="ARBA00010609"/>
    </source>
</evidence>
<dbReference type="GO" id="GO:0016491">
    <property type="term" value="F:oxidoreductase activity"/>
    <property type="evidence" value="ECO:0007669"/>
    <property type="project" value="InterPro"/>
</dbReference>
<evidence type="ECO:0000259" key="5">
    <source>
        <dbReference type="Pfam" id="PF07731"/>
    </source>
</evidence>
<keyword evidence="3" id="KW-0812">Transmembrane</keyword>
<evidence type="ECO:0000313" key="7">
    <source>
        <dbReference type="EMBL" id="KAA8902223.1"/>
    </source>
</evidence>
<feature type="transmembrane region" description="Helical" evidence="3">
    <location>
        <begin position="45"/>
        <end position="63"/>
    </location>
</feature>
<dbReference type="InterPro" id="IPR001117">
    <property type="entry name" value="Cu-oxidase_2nd"/>
</dbReference>
<keyword evidence="8" id="KW-1185">Reference proteome</keyword>
<keyword evidence="3" id="KW-1133">Transmembrane helix</keyword>
<dbReference type="CDD" id="cd13886">
    <property type="entry name" value="CuRO_2_MCO_like_1"/>
    <property type="match status" value="1"/>
</dbReference>
<dbReference type="Pfam" id="PF07731">
    <property type="entry name" value="Cu-oxidase_2"/>
    <property type="match status" value="1"/>
</dbReference>
<proteinExistence type="inferred from homology"/>
<evidence type="ECO:0000256" key="3">
    <source>
        <dbReference type="SAM" id="Phobius"/>
    </source>
</evidence>
<protein>
    <recommendedName>
        <fullName evidence="9">Multicopper oxidase</fullName>
    </recommendedName>
</protein>
<evidence type="ECO:0000259" key="4">
    <source>
        <dbReference type="Pfam" id="PF00394"/>
    </source>
</evidence>
<dbReference type="GO" id="GO:0005507">
    <property type="term" value="F:copper ion binding"/>
    <property type="evidence" value="ECO:0007669"/>
    <property type="project" value="InterPro"/>
</dbReference>
<dbReference type="Proteomes" id="UP000761534">
    <property type="component" value="Unassembled WGS sequence"/>
</dbReference>
<feature type="domain" description="Plastocyanin-like" evidence="5">
    <location>
        <begin position="504"/>
        <end position="598"/>
    </location>
</feature>
<dbReference type="InterPro" id="IPR008972">
    <property type="entry name" value="Cupredoxin"/>
</dbReference>
<comment type="caution">
    <text evidence="7">The sequence shown here is derived from an EMBL/GenBank/DDBJ whole genome shotgun (WGS) entry which is preliminary data.</text>
</comment>
<comment type="similarity">
    <text evidence="1">Belongs to the multicopper oxidase family.</text>
</comment>
<evidence type="ECO:0000259" key="6">
    <source>
        <dbReference type="Pfam" id="PF07732"/>
    </source>
</evidence>
<dbReference type="FunFam" id="2.60.40.420:FF:000045">
    <property type="entry name" value="Laccase 2"/>
    <property type="match status" value="1"/>
</dbReference>
<dbReference type="PANTHER" id="PTHR11709">
    <property type="entry name" value="MULTI-COPPER OXIDASE"/>
    <property type="match status" value="1"/>
</dbReference>
<sequence>MVRDEGVEYEQLPLYDMTEEGPVAKDDPLSHERIRRPWGRTTSRFLIGLIVTLVITLLGLLIIPGPHHRSIRFGGSEKEALEQVSRTVYGRELKDWQLDTSREYHLSRDWDSDAPPTVREYNFTISEVIAAPNGVQKKMTVVNGQFPGPLVEANEGDRIIVHVTNEGSEPTSLHFHGMHQNGTNHMDGATAITQCPIQPGKSFTYDFTVKGQWGTYWYHSHYSTQYVEGFAGPFIIHSKEEEKLMDPYDEDVVIFLSDLYHDSSFDLLDKYIAPGVENQEPIPDSGLIQGTNYFACSRLGDDKKYNCNQQDAERAVIPVMEDKTYRFRLISAGAFSEFDFSIDDHVLTVVEADGTNTEPLNVETVRLSNAQRYSVLVKTKSNPDNDGFWLRASMNTYCYDGENPNLDANLKAVFSYPELTQKIIDNNGHINEAHQPQTNKSRELDGSIRCQELDPSLLVPALAIEAPPADEFITIDASFQIGARAISRGYFNDSTYFPTAGIPNLQKLHDAAKTSNQSILLPDTSTPAWADNQFIVTIDKPKVIDLLINNYDDGAHPFHLHGYKMWELAHGQGYYEPEMYSTINSTNPIRRDTVQMSKLTQPYTALILTNTLTSKIRLVPGPLRR</sequence>
<dbReference type="InterPro" id="IPR045087">
    <property type="entry name" value="Cu-oxidase_fam"/>
</dbReference>
<evidence type="ECO:0008006" key="9">
    <source>
        <dbReference type="Google" id="ProtNLM"/>
    </source>
</evidence>
<reference evidence="7" key="1">
    <citation type="journal article" date="2019" name="G3 (Bethesda)">
        <title>Genome Assemblies of Two Rare Opportunistic Yeast Pathogens: Diutina rugosa (syn. Candida rugosa) and Trichomonascus ciferrii (syn. Candida ciferrii).</title>
        <authorList>
            <person name="Mixao V."/>
            <person name="Saus E."/>
            <person name="Hansen A.P."/>
            <person name="Lass-Florl C."/>
            <person name="Gabaldon T."/>
        </authorList>
    </citation>
    <scope>NUCLEOTIDE SEQUENCE</scope>
    <source>
        <strain evidence="7">CBS 4856</strain>
    </source>
</reference>
<dbReference type="PANTHER" id="PTHR11709:SF414">
    <property type="entry name" value="ADR239WP"/>
    <property type="match status" value="1"/>
</dbReference>
<dbReference type="AlphaFoldDB" id="A0A642UND2"/>